<dbReference type="PANTHER" id="PTHR43165">
    <property type="entry name" value="METALLOPHOSPHOESTERASE"/>
    <property type="match status" value="1"/>
</dbReference>
<keyword evidence="2" id="KW-0479">Metal-binding</keyword>
<feature type="domain" description="Calcineurin-like phosphoesterase" evidence="3">
    <location>
        <begin position="1"/>
        <end position="144"/>
    </location>
</feature>
<dbReference type="InterPro" id="IPR053193">
    <property type="entry name" value="MetalloPDE_YfcE-like"/>
</dbReference>
<dbReference type="InterPro" id="IPR024654">
    <property type="entry name" value="Calcineurin-like_PHP_lpxH"/>
</dbReference>
<dbReference type="EC" id="3.1.4.-" evidence="2"/>
<accession>A0A4U2Z978</accession>
<comment type="similarity">
    <text evidence="1 2">Belongs to the metallophosphoesterase superfamily. YfcE family.</text>
</comment>
<dbReference type="RefSeq" id="WP_137011448.1">
    <property type="nucleotide sequence ID" value="NZ_SZPX01000001.1"/>
</dbReference>
<dbReference type="EMBL" id="SZPX01000001">
    <property type="protein sequence ID" value="TKI71026.1"/>
    <property type="molecule type" value="Genomic_DNA"/>
</dbReference>
<name>A0A4U2Z978_9BACT</name>
<dbReference type="GO" id="GO:0016787">
    <property type="term" value="F:hydrolase activity"/>
    <property type="evidence" value="ECO:0007669"/>
    <property type="project" value="UniProtKB-UniRule"/>
</dbReference>
<comment type="cofactor">
    <cofactor evidence="2">
        <name>a divalent metal cation</name>
        <dbReference type="ChEBI" id="CHEBI:60240"/>
    </cofactor>
</comment>
<protein>
    <recommendedName>
        <fullName evidence="2">Phosphoesterase</fullName>
        <ecNumber evidence="2">3.1.4.-</ecNumber>
    </recommendedName>
</protein>
<dbReference type="PANTHER" id="PTHR43165:SF1">
    <property type="entry name" value="PHOSPHODIESTERASE MJ0936"/>
    <property type="match status" value="1"/>
</dbReference>
<evidence type="ECO:0000313" key="5">
    <source>
        <dbReference type="Proteomes" id="UP000309561"/>
    </source>
</evidence>
<evidence type="ECO:0000256" key="1">
    <source>
        <dbReference type="ARBA" id="ARBA00008950"/>
    </source>
</evidence>
<dbReference type="GO" id="GO:0046872">
    <property type="term" value="F:metal ion binding"/>
    <property type="evidence" value="ECO:0007669"/>
    <property type="project" value="UniProtKB-KW"/>
</dbReference>
<dbReference type="SUPFAM" id="SSF56300">
    <property type="entry name" value="Metallo-dependent phosphatases"/>
    <property type="match status" value="1"/>
</dbReference>
<reference evidence="4 5" key="1">
    <citation type="submission" date="2019-04" db="EMBL/GenBank/DDBJ databases">
        <title>Sulfurimonas crateris sp. nov. a facultative anaerobic sulfur-oxidizing chemolithautotrophic bacterium isolated from a terrestrial mud vulcano.</title>
        <authorList>
            <person name="Ratnikova N.M."/>
            <person name="Slobodkin A.I."/>
            <person name="Merkel A.Y."/>
            <person name="Novikov A."/>
            <person name="Bonch-Osmolovskaya E.A."/>
            <person name="Slobodkina G.B."/>
        </authorList>
    </citation>
    <scope>NUCLEOTIDE SEQUENCE [LARGE SCALE GENOMIC DNA]</scope>
    <source>
        <strain evidence="4 5">SN118</strain>
    </source>
</reference>
<dbReference type="InterPro" id="IPR000979">
    <property type="entry name" value="Phosphodiesterase_MJ0936/Vps29"/>
</dbReference>
<gene>
    <name evidence="4" type="ORF">FCU45_01155</name>
</gene>
<dbReference type="NCBIfam" id="TIGR00040">
    <property type="entry name" value="yfcE"/>
    <property type="match status" value="1"/>
</dbReference>
<dbReference type="OrthoDB" id="9785951at2"/>
<dbReference type="AlphaFoldDB" id="A0A4U2Z978"/>
<sequence>MKIGIIADTHTKVKKAKRAIDTLIADGAEFMLHAGDIVDVEVLNLLKQSGLRYEAVYGNNDAHLFQFHNQFNLVQEPYYFKLSNTTFKLMHLPFYMTPDTDVVIFAHTHEFSIEFTGNTLFLNSGEVCARNKPLSEWAMLEIKDDEFVVTRYTRANKSDEIKKEEFNYIREKQ</sequence>
<evidence type="ECO:0000259" key="3">
    <source>
        <dbReference type="Pfam" id="PF12850"/>
    </source>
</evidence>
<organism evidence="4 5">
    <name type="scientific">Sulfurimonas crateris</name>
    <dbReference type="NCBI Taxonomy" id="2574727"/>
    <lineage>
        <taxon>Bacteria</taxon>
        <taxon>Pseudomonadati</taxon>
        <taxon>Campylobacterota</taxon>
        <taxon>Epsilonproteobacteria</taxon>
        <taxon>Campylobacterales</taxon>
        <taxon>Sulfurimonadaceae</taxon>
        <taxon>Sulfurimonas</taxon>
    </lineage>
</organism>
<evidence type="ECO:0000256" key="2">
    <source>
        <dbReference type="RuleBase" id="RU362039"/>
    </source>
</evidence>
<dbReference type="Proteomes" id="UP000309561">
    <property type="component" value="Unassembled WGS sequence"/>
</dbReference>
<comment type="caution">
    <text evidence="4">The sequence shown here is derived from an EMBL/GenBank/DDBJ whole genome shotgun (WGS) entry which is preliminary data.</text>
</comment>
<dbReference type="Pfam" id="PF12850">
    <property type="entry name" value="Metallophos_2"/>
    <property type="match status" value="1"/>
</dbReference>
<dbReference type="Gene3D" id="3.60.21.10">
    <property type="match status" value="1"/>
</dbReference>
<keyword evidence="5" id="KW-1185">Reference proteome</keyword>
<proteinExistence type="inferred from homology"/>
<evidence type="ECO:0000313" key="4">
    <source>
        <dbReference type="EMBL" id="TKI71026.1"/>
    </source>
</evidence>
<dbReference type="InterPro" id="IPR029052">
    <property type="entry name" value="Metallo-depent_PP-like"/>
</dbReference>